<gene>
    <name evidence="3" type="ORF">PROFUN_07462</name>
</gene>
<feature type="transmembrane region" description="Helical" evidence="2">
    <location>
        <begin position="35"/>
        <end position="54"/>
    </location>
</feature>
<comment type="caution">
    <text evidence="3">The sequence shown here is derived from an EMBL/GenBank/DDBJ whole genome shotgun (WGS) entry which is preliminary data.</text>
</comment>
<name>A0A2P6NLM3_9EUKA</name>
<evidence type="ECO:0000256" key="2">
    <source>
        <dbReference type="SAM" id="Phobius"/>
    </source>
</evidence>
<accession>A0A2P6NLM3</accession>
<keyword evidence="2" id="KW-0812">Transmembrane</keyword>
<dbReference type="AlphaFoldDB" id="A0A2P6NLM3"/>
<keyword evidence="2" id="KW-0472">Membrane</keyword>
<proteinExistence type="predicted"/>
<evidence type="ECO:0000313" key="4">
    <source>
        <dbReference type="Proteomes" id="UP000241769"/>
    </source>
</evidence>
<evidence type="ECO:0000313" key="3">
    <source>
        <dbReference type="EMBL" id="PRP84808.1"/>
    </source>
</evidence>
<dbReference type="Proteomes" id="UP000241769">
    <property type="component" value="Unassembled WGS sequence"/>
</dbReference>
<dbReference type="OrthoDB" id="192262at2759"/>
<dbReference type="EMBL" id="MDYQ01000056">
    <property type="protein sequence ID" value="PRP84808.1"/>
    <property type="molecule type" value="Genomic_DNA"/>
</dbReference>
<dbReference type="InParanoid" id="A0A2P6NLM3"/>
<sequence length="239" mass="27618">MPRKNRSDNGGGFNWWRMMQNIPNMRNIRLTPMKIVKLIFSLLIDLIGNVSYILPNTPQFQLLDKAMAGVTSAAVWWMYGKTAAAANLAEELLPNSDIIPTATIAWAIEVLQAPIPAAAEPSAPPYEEEETAYDRPSNRSRYTAYADDDSDDRDYNRNNPTRNRRRRQQQNEGNNSGSFFDWFKPKEEEKETYDDEEDDGREGYRGYPDLGREGGRPREKRARPNDYNGEYPAFFDWFK</sequence>
<feature type="compositionally biased region" description="Acidic residues" evidence="1">
    <location>
        <begin position="190"/>
        <end position="200"/>
    </location>
</feature>
<organism evidence="3 4">
    <name type="scientific">Planoprotostelium fungivorum</name>
    <dbReference type="NCBI Taxonomy" id="1890364"/>
    <lineage>
        <taxon>Eukaryota</taxon>
        <taxon>Amoebozoa</taxon>
        <taxon>Evosea</taxon>
        <taxon>Variosea</taxon>
        <taxon>Cavosteliida</taxon>
        <taxon>Cavosteliaceae</taxon>
        <taxon>Planoprotostelium</taxon>
    </lineage>
</organism>
<reference evidence="3 4" key="1">
    <citation type="journal article" date="2018" name="Genome Biol. Evol.">
        <title>Multiple Roots of Fruiting Body Formation in Amoebozoa.</title>
        <authorList>
            <person name="Hillmann F."/>
            <person name="Forbes G."/>
            <person name="Novohradska S."/>
            <person name="Ferling I."/>
            <person name="Riege K."/>
            <person name="Groth M."/>
            <person name="Westermann M."/>
            <person name="Marz M."/>
            <person name="Spaller T."/>
            <person name="Winckler T."/>
            <person name="Schaap P."/>
            <person name="Glockner G."/>
        </authorList>
    </citation>
    <scope>NUCLEOTIDE SEQUENCE [LARGE SCALE GENOMIC DNA]</scope>
    <source>
        <strain evidence="3 4">Jena</strain>
    </source>
</reference>
<evidence type="ECO:0000256" key="1">
    <source>
        <dbReference type="SAM" id="MobiDB-lite"/>
    </source>
</evidence>
<protein>
    <submittedName>
        <fullName evidence="3">Uncharacterized protein</fullName>
    </submittedName>
</protein>
<keyword evidence="2" id="KW-1133">Transmembrane helix</keyword>
<keyword evidence="4" id="KW-1185">Reference proteome</keyword>
<feature type="region of interest" description="Disordered" evidence="1">
    <location>
        <begin position="119"/>
        <end position="229"/>
    </location>
</feature>